<keyword evidence="4" id="KW-0732">Signal</keyword>
<sequence length="722" mass="81492">MALRRMFSGPWRVQFLLVLLSSRAVPHATFGWAPQSLFLTAKSSTSRATRVVQLLAKRNRKRQDQDDLDRWYEDVDDNASPEDVFWQEMERQRLMNQLPGDNNNDNNINNPPVEAPEGTRLLGSATTMYANAVKTAAGNSMGRMAGMGGMPGSSGRTMMDEAADGTPVMDRKAAEATLQEFTAFSVKENWLDDDLVALMEGMKDDDNTLNDDGIPLEDQLKEWEQQDDDNTFSWVQNDEPWDHWGDEQNMDPDEEANDEIKSRLQELIGDDSEYSLEENEEDKEKAEEEFQQRIKGVTIQSTRLEKARNSPVAKDYFTSLEPNAIEGYDQMWVSAIDNACFNNLMGTFRNYGVQFADNFGDWQDGRVEDCIEYTIEDIASYKARQVYEVTGLPCIASRTSFEIEPIPPKQQQYGRPDDNPRVSSGYRFNDIGSHVDYMCEALKLFSEPTRVTRFRSCLCYYDGDMELFDYGVADVDIYFANSMRTFIPMAQAINEIMKKLQLTFGLEYQKWLRQRVDDALGAYGKASLKLRDRVLKEAKVLPNDIIDVSAFMDSKVDVNLMDDCAQELSKRFVDLRPSKILTVATTGLVIALPMAKYLQVPVVYARKERSVVMANTFQAGYSSKTVGKNRELLVSADHIDEGERILIVDDFLSSGASQEALLRIVLEAGAEAVGVGVLLEKVYDSGRQSLSGFGIPVQSLCRVASVKEGVIQLVEEDGYEQM</sequence>
<evidence type="ECO:0000256" key="3">
    <source>
        <dbReference type="SAM" id="MobiDB-lite"/>
    </source>
</evidence>
<evidence type="ECO:0000313" key="6">
    <source>
        <dbReference type="EMBL" id="CAB9507541.1"/>
    </source>
</evidence>
<dbReference type="OrthoDB" id="363185at2759"/>
<dbReference type="AlphaFoldDB" id="A0A9N8DVD0"/>
<comment type="caution">
    <text evidence="6">The sequence shown here is derived from an EMBL/GenBank/DDBJ whole genome shotgun (WGS) entry which is preliminary data.</text>
</comment>
<dbReference type="InterPro" id="IPR029057">
    <property type="entry name" value="PRTase-like"/>
</dbReference>
<organism evidence="6 7">
    <name type="scientific">Seminavis robusta</name>
    <dbReference type="NCBI Taxonomy" id="568900"/>
    <lineage>
        <taxon>Eukaryota</taxon>
        <taxon>Sar</taxon>
        <taxon>Stramenopiles</taxon>
        <taxon>Ochrophyta</taxon>
        <taxon>Bacillariophyta</taxon>
        <taxon>Bacillariophyceae</taxon>
        <taxon>Bacillariophycidae</taxon>
        <taxon>Naviculales</taxon>
        <taxon>Naviculaceae</taxon>
        <taxon>Seminavis</taxon>
    </lineage>
</organism>
<reference evidence="6" key="1">
    <citation type="submission" date="2020-06" db="EMBL/GenBank/DDBJ databases">
        <authorList>
            <consortium name="Plant Systems Biology data submission"/>
        </authorList>
    </citation>
    <scope>NUCLEOTIDE SEQUENCE</scope>
    <source>
        <strain evidence="6">D6</strain>
    </source>
</reference>
<dbReference type="SUPFAM" id="SSF53271">
    <property type="entry name" value="PRTase-like"/>
    <property type="match status" value="1"/>
</dbReference>
<feature type="compositionally biased region" description="Acidic residues" evidence="3">
    <location>
        <begin position="248"/>
        <end position="257"/>
    </location>
</feature>
<protein>
    <submittedName>
        <fullName evidence="6">Xanthine phosphoribosyltransferase</fullName>
    </submittedName>
</protein>
<dbReference type="GO" id="GO:0016757">
    <property type="term" value="F:glycosyltransferase activity"/>
    <property type="evidence" value="ECO:0007669"/>
    <property type="project" value="UniProtKB-KW"/>
</dbReference>
<proteinExistence type="predicted"/>
<keyword evidence="6" id="KW-0328">Glycosyltransferase</keyword>
<evidence type="ECO:0000313" key="7">
    <source>
        <dbReference type="Proteomes" id="UP001153069"/>
    </source>
</evidence>
<dbReference type="PANTHER" id="PTHR43864">
    <property type="entry name" value="HYPOXANTHINE/GUANINE PHOSPHORIBOSYLTRANSFERASE"/>
    <property type="match status" value="1"/>
</dbReference>
<evidence type="ECO:0000256" key="4">
    <source>
        <dbReference type="SAM" id="SignalP"/>
    </source>
</evidence>
<keyword evidence="1" id="KW-0808">Transferase</keyword>
<keyword evidence="2" id="KW-0660">Purine salvage</keyword>
<name>A0A9N8DVD0_9STRA</name>
<dbReference type="GO" id="GO:0006166">
    <property type="term" value="P:purine ribonucleoside salvage"/>
    <property type="evidence" value="ECO:0007669"/>
    <property type="project" value="UniProtKB-KW"/>
</dbReference>
<dbReference type="InterPro" id="IPR050118">
    <property type="entry name" value="Pur/Pyrimidine_PRTase"/>
</dbReference>
<feature type="domain" description="Phosphoribosyltransferase" evidence="5">
    <location>
        <begin position="565"/>
        <end position="681"/>
    </location>
</feature>
<keyword evidence="7" id="KW-1185">Reference proteome</keyword>
<dbReference type="Pfam" id="PF00156">
    <property type="entry name" value="Pribosyltran"/>
    <property type="match status" value="1"/>
</dbReference>
<dbReference type="Proteomes" id="UP001153069">
    <property type="component" value="Unassembled WGS sequence"/>
</dbReference>
<evidence type="ECO:0000256" key="1">
    <source>
        <dbReference type="ARBA" id="ARBA00022679"/>
    </source>
</evidence>
<dbReference type="InterPro" id="IPR000836">
    <property type="entry name" value="PRTase_dom"/>
</dbReference>
<evidence type="ECO:0000259" key="5">
    <source>
        <dbReference type="Pfam" id="PF00156"/>
    </source>
</evidence>
<dbReference type="EMBL" id="CAICTM010000309">
    <property type="protein sequence ID" value="CAB9507541.1"/>
    <property type="molecule type" value="Genomic_DNA"/>
</dbReference>
<feature type="chain" id="PRO_5040240328" evidence="4">
    <location>
        <begin position="32"/>
        <end position="722"/>
    </location>
</feature>
<evidence type="ECO:0000256" key="2">
    <source>
        <dbReference type="ARBA" id="ARBA00022726"/>
    </source>
</evidence>
<dbReference type="PANTHER" id="PTHR43864:SF1">
    <property type="entry name" value="XANTHINE PHOSPHORIBOSYLTRANSFERASE"/>
    <property type="match status" value="1"/>
</dbReference>
<accession>A0A9N8DVD0</accession>
<feature type="signal peptide" evidence="4">
    <location>
        <begin position="1"/>
        <end position="31"/>
    </location>
</feature>
<dbReference type="Gene3D" id="3.40.50.2020">
    <property type="match status" value="1"/>
</dbReference>
<feature type="region of interest" description="Disordered" evidence="3">
    <location>
        <begin position="238"/>
        <end position="258"/>
    </location>
</feature>
<gene>
    <name evidence="6" type="ORF">SEMRO_310_G114120.1</name>
</gene>
<dbReference type="CDD" id="cd06223">
    <property type="entry name" value="PRTases_typeI"/>
    <property type="match status" value="1"/>
</dbReference>